<dbReference type="EMBL" id="ML143424">
    <property type="protein sequence ID" value="TBU28135.1"/>
    <property type="molecule type" value="Genomic_DNA"/>
</dbReference>
<protein>
    <submittedName>
        <fullName evidence="4">NAD(P)-binding protein</fullName>
    </submittedName>
</protein>
<dbReference type="OrthoDB" id="2735536at2759"/>
<keyword evidence="1" id="KW-0560">Oxidoreductase</keyword>
<evidence type="ECO:0000256" key="2">
    <source>
        <dbReference type="ARBA" id="ARBA00023445"/>
    </source>
</evidence>
<dbReference type="InterPro" id="IPR050425">
    <property type="entry name" value="NAD(P)_dehydrat-like"/>
</dbReference>
<comment type="similarity">
    <text evidence="2">Belongs to the NAD(P)-dependent epimerase/dehydratase family. Dihydroflavonol-4-reductase subfamily.</text>
</comment>
<organism evidence="4">
    <name type="scientific">Dichomitus squalens</name>
    <dbReference type="NCBI Taxonomy" id="114155"/>
    <lineage>
        <taxon>Eukaryota</taxon>
        <taxon>Fungi</taxon>
        <taxon>Dikarya</taxon>
        <taxon>Basidiomycota</taxon>
        <taxon>Agaricomycotina</taxon>
        <taxon>Agaricomycetes</taxon>
        <taxon>Polyporales</taxon>
        <taxon>Polyporaceae</taxon>
        <taxon>Dichomitus</taxon>
    </lineage>
</organism>
<feature type="domain" description="NAD-dependent epimerase/dehydratase" evidence="3">
    <location>
        <begin position="9"/>
        <end position="265"/>
    </location>
</feature>
<dbReference type="InterPro" id="IPR001509">
    <property type="entry name" value="Epimerase_deHydtase"/>
</dbReference>
<dbReference type="Gene3D" id="3.40.50.720">
    <property type="entry name" value="NAD(P)-binding Rossmann-like Domain"/>
    <property type="match status" value="1"/>
</dbReference>
<dbReference type="PANTHER" id="PTHR10366">
    <property type="entry name" value="NAD DEPENDENT EPIMERASE/DEHYDRATASE"/>
    <property type="match status" value="1"/>
</dbReference>
<gene>
    <name evidence="4" type="ORF">BD311DRAFT_807138</name>
</gene>
<dbReference type="PANTHER" id="PTHR10366:SF564">
    <property type="entry name" value="STEROL-4-ALPHA-CARBOXYLATE 3-DEHYDROGENASE, DECARBOXYLATING"/>
    <property type="match status" value="1"/>
</dbReference>
<accession>A0A4Q9MKZ2</accession>
<dbReference type="InterPro" id="IPR036291">
    <property type="entry name" value="NAD(P)-bd_dom_sf"/>
</dbReference>
<name>A0A4Q9MKZ2_9APHY</name>
<dbReference type="GO" id="GO:0016616">
    <property type="term" value="F:oxidoreductase activity, acting on the CH-OH group of donors, NAD or NADP as acceptor"/>
    <property type="evidence" value="ECO:0007669"/>
    <property type="project" value="TreeGrafter"/>
</dbReference>
<dbReference type="SUPFAM" id="SSF51735">
    <property type="entry name" value="NAD(P)-binding Rossmann-fold domains"/>
    <property type="match status" value="1"/>
</dbReference>
<proteinExistence type="inferred from homology"/>
<dbReference type="AlphaFoldDB" id="A0A4Q9MKZ2"/>
<reference evidence="4" key="1">
    <citation type="submission" date="2019-01" db="EMBL/GenBank/DDBJ databases">
        <title>Draft genome sequences of three monokaryotic isolates of the white-rot basidiomycete fungus Dichomitus squalens.</title>
        <authorList>
            <consortium name="DOE Joint Genome Institute"/>
            <person name="Lopez S.C."/>
            <person name="Andreopoulos B."/>
            <person name="Pangilinan J."/>
            <person name="Lipzen A."/>
            <person name="Riley R."/>
            <person name="Ahrendt S."/>
            <person name="Ng V."/>
            <person name="Barry K."/>
            <person name="Daum C."/>
            <person name="Grigoriev I.V."/>
            <person name="Hilden K.S."/>
            <person name="Makela M.R."/>
            <person name="de Vries R.P."/>
        </authorList>
    </citation>
    <scope>NUCLEOTIDE SEQUENCE [LARGE SCALE GENOMIC DNA]</scope>
    <source>
        <strain evidence="4">OM18370.1</strain>
    </source>
</reference>
<evidence type="ECO:0000256" key="1">
    <source>
        <dbReference type="ARBA" id="ARBA00023002"/>
    </source>
</evidence>
<evidence type="ECO:0000259" key="3">
    <source>
        <dbReference type="Pfam" id="PF01370"/>
    </source>
</evidence>
<dbReference type="Proteomes" id="UP000292957">
    <property type="component" value="Unassembled WGS sequence"/>
</dbReference>
<sequence>MPAISTGNVLMTGTNGFVGSWALKVFLESGFTVRAPVRSKGKASYLKKVFGAYGDKLEFVIIPDITKEGAFDAATVGVDAVVHIASPVGLDADHPDEQIIPAVNGTLGVLRSAAKVHSVQRVVYMSSCAAVLDPTATGPRVYDENDWNEHDVDTCQREGRAAPQHAKYCASKTLAERSAWKFWKENKEKGAIGWDLVSLCPPWVFGPVIHEHAGGPDGLNPSNKALYEAVVKGQYSSVDHACIDVRDLAQAILLAVTKPPAGGERFIVAAAPFRWEDLIITAHKVSGGKTYPPVGSYNSNAPYMARKNVAKAKELLGMEYRTQEETVKDLLKEYEERGWL</sequence>
<dbReference type="Pfam" id="PF01370">
    <property type="entry name" value="Epimerase"/>
    <property type="match status" value="1"/>
</dbReference>
<evidence type="ECO:0000313" key="4">
    <source>
        <dbReference type="EMBL" id="TBU28135.1"/>
    </source>
</evidence>